<keyword evidence="4" id="KW-0067">ATP-binding</keyword>
<dbReference type="GO" id="GO:0004674">
    <property type="term" value="F:protein serine/threonine kinase activity"/>
    <property type="evidence" value="ECO:0007669"/>
    <property type="project" value="TreeGrafter"/>
</dbReference>
<dbReference type="PROSITE" id="PS00109">
    <property type="entry name" value="PROTEIN_KINASE_TYR"/>
    <property type="match status" value="1"/>
</dbReference>
<dbReference type="GO" id="GO:0005524">
    <property type="term" value="F:ATP binding"/>
    <property type="evidence" value="ECO:0007669"/>
    <property type="project" value="UniProtKB-KW"/>
</dbReference>
<dbReference type="PROSITE" id="PS50011">
    <property type="entry name" value="PROTEIN_KINASE_DOM"/>
    <property type="match status" value="1"/>
</dbReference>
<dbReference type="CDD" id="cd14014">
    <property type="entry name" value="STKc_PknB_like"/>
    <property type="match status" value="1"/>
</dbReference>
<evidence type="ECO:0000256" key="3">
    <source>
        <dbReference type="ARBA" id="ARBA00022777"/>
    </source>
</evidence>
<dbReference type="PANTHER" id="PTHR43289:SF34">
    <property type="entry name" value="SERINE_THREONINE-PROTEIN KINASE YBDM-RELATED"/>
    <property type="match status" value="1"/>
</dbReference>
<keyword evidence="3 7" id="KW-0418">Kinase</keyword>
<dbReference type="Gene3D" id="1.10.510.10">
    <property type="entry name" value="Transferase(Phosphotransferase) domain 1"/>
    <property type="match status" value="1"/>
</dbReference>
<dbReference type="InterPro" id="IPR000719">
    <property type="entry name" value="Prot_kinase_dom"/>
</dbReference>
<evidence type="ECO:0000259" key="6">
    <source>
        <dbReference type="PROSITE" id="PS50011"/>
    </source>
</evidence>
<dbReference type="OrthoDB" id="9801841at2"/>
<reference evidence="7 8" key="1">
    <citation type="submission" date="2019-09" db="EMBL/GenBank/DDBJ databases">
        <title>Polymorphobacter sp. isolated from a lake in China.</title>
        <authorList>
            <person name="Liu Z."/>
        </authorList>
    </citation>
    <scope>NUCLEOTIDE SEQUENCE [LARGE SCALE GENOMIC DNA]</scope>
    <source>
        <strain evidence="7 8">D40P</strain>
    </source>
</reference>
<dbReference type="PANTHER" id="PTHR43289">
    <property type="entry name" value="MITOGEN-ACTIVATED PROTEIN KINASE KINASE KINASE 20-RELATED"/>
    <property type="match status" value="1"/>
</dbReference>
<evidence type="ECO:0000256" key="2">
    <source>
        <dbReference type="ARBA" id="ARBA00022741"/>
    </source>
</evidence>
<evidence type="ECO:0000313" key="7">
    <source>
        <dbReference type="EMBL" id="MQT15780.1"/>
    </source>
</evidence>
<organism evidence="7 8">
    <name type="scientific">Sandarakinorhabdus fusca</name>
    <dbReference type="NCBI Taxonomy" id="1439888"/>
    <lineage>
        <taxon>Bacteria</taxon>
        <taxon>Pseudomonadati</taxon>
        <taxon>Pseudomonadota</taxon>
        <taxon>Alphaproteobacteria</taxon>
        <taxon>Sphingomonadales</taxon>
        <taxon>Sphingosinicellaceae</taxon>
        <taxon>Sandarakinorhabdus</taxon>
    </lineage>
</organism>
<dbReference type="InterPro" id="IPR011009">
    <property type="entry name" value="Kinase-like_dom_sf"/>
</dbReference>
<name>A0A7C9KG34_9SPHN</name>
<dbReference type="SUPFAM" id="SSF56112">
    <property type="entry name" value="Protein kinase-like (PK-like)"/>
    <property type="match status" value="1"/>
</dbReference>
<evidence type="ECO:0000256" key="5">
    <source>
        <dbReference type="SAM" id="MobiDB-lite"/>
    </source>
</evidence>
<evidence type="ECO:0000256" key="4">
    <source>
        <dbReference type="ARBA" id="ARBA00022840"/>
    </source>
</evidence>
<dbReference type="EMBL" id="WIOL01000001">
    <property type="protein sequence ID" value="MQT15780.1"/>
    <property type="molecule type" value="Genomic_DNA"/>
</dbReference>
<keyword evidence="1" id="KW-0808">Transferase</keyword>
<keyword evidence="2" id="KW-0547">Nucleotide-binding</keyword>
<proteinExistence type="predicted"/>
<feature type="compositionally biased region" description="Pro residues" evidence="5">
    <location>
        <begin position="41"/>
        <end position="52"/>
    </location>
</feature>
<comment type="caution">
    <text evidence="7">The sequence shown here is derived from an EMBL/GenBank/DDBJ whole genome shotgun (WGS) entry which is preliminary data.</text>
</comment>
<protein>
    <submittedName>
        <fullName evidence="7">Protein kinase</fullName>
    </submittedName>
</protein>
<evidence type="ECO:0000313" key="8">
    <source>
        <dbReference type="Proteomes" id="UP000481327"/>
    </source>
</evidence>
<feature type="region of interest" description="Disordered" evidence="5">
    <location>
        <begin position="1"/>
        <end position="56"/>
    </location>
</feature>
<dbReference type="RefSeq" id="WP_152576249.1">
    <property type="nucleotide sequence ID" value="NZ_WEFI01000001.1"/>
</dbReference>
<dbReference type="Proteomes" id="UP000481327">
    <property type="component" value="Unassembled WGS sequence"/>
</dbReference>
<gene>
    <name evidence="7" type="ORF">F3168_00685</name>
</gene>
<dbReference type="InterPro" id="IPR008266">
    <property type="entry name" value="Tyr_kinase_AS"/>
</dbReference>
<dbReference type="Gene3D" id="3.30.200.20">
    <property type="entry name" value="Phosphorylase Kinase, domain 1"/>
    <property type="match status" value="1"/>
</dbReference>
<evidence type="ECO:0000256" key="1">
    <source>
        <dbReference type="ARBA" id="ARBA00022679"/>
    </source>
</evidence>
<sequence>MTEDPDTPKRTVFIRPGDRVPPHASVPPADASKPPPERPAEPPLRPAPPPPTGTQRFGMAGLLVGATLNDNYQVTRYITQGGMGEIYEGRQIRGNVKVAIKVILPQFAADPEFYTLLEREADLLATLGHDAIVKFRGLSHDPRSQVDYLTLEYVHGPSLEDQMDHGAVDAQQCRFLLRRLASGLDAAHDKGVYHRDLSPDNILLRDGKIERATIIDFGIAKDSDTSKKTVIGAGFGGKLGFAAPEAFGLFGRQIGPWTDIYSLALVVAAAARGKVIDMGTATPIDAIQARQAVPALDGVEPWLAAVLARMLEPDPANRMRSMASVIAAVDTLPAVGTPFDADTAQDLIAAAAAGARETTVPPGPAAFVRVEPPRETSDLKLVRADATPAAEPAAPRSKLPLVIGGGVALAAVAGLAILFTGGKDNADPEAAATAATSPAALDWPAARVALAALPCSDIRGGPPGPGATSLAVTGWMAAGTSVPATAGGYRLDSSAVMAVSPAPSPETCAIIGRVRQAAGDAGVQGNLKMPGETVWKFAQLQDVGGYLQMPIGLGTLGKPLYIVNIDDGQTDPVKRVSAGQVPAGTAAFPYQGRQPVRYLQFFLSAPTLPDNGAETGSGAAVSRACASGCESTSGWVILQ</sequence>
<feature type="domain" description="Protein kinase" evidence="6">
    <location>
        <begin position="72"/>
        <end position="335"/>
    </location>
</feature>
<accession>A0A7C9KG34</accession>
<dbReference type="AlphaFoldDB" id="A0A7C9KG34"/>
<keyword evidence="8" id="KW-1185">Reference proteome</keyword>
<dbReference type="Pfam" id="PF00069">
    <property type="entry name" value="Pkinase"/>
    <property type="match status" value="1"/>
</dbReference>